<accession>A0A2N9ASI1</accession>
<protein>
    <submittedName>
        <fullName evidence="1">Uncharacterized protein</fullName>
    </submittedName>
</protein>
<sequence>MTVAVTPDGTGTGFLPTRDMSLSSGSEHLAEHFTADVTLARNVIGHDALRGRDDGDAEAIGDARQLANGRVDTAAGLRHPLDLPDDRATVVVLEFDLELRAAVAEVLHRVVADVALGLQHVENRGAQARAGGLDDVAATALTVADAGEHITHGIVHHGCLPLPAGLHEAGDETPVAELAQSYA</sequence>
<dbReference type="EMBL" id="LT962688">
    <property type="protein sequence ID" value="SOR30321.1"/>
    <property type="molecule type" value="Genomic_DNA"/>
</dbReference>
<evidence type="ECO:0000313" key="2">
    <source>
        <dbReference type="Proteomes" id="UP000233769"/>
    </source>
</evidence>
<reference evidence="2" key="1">
    <citation type="submission" date="2017-10" db="EMBL/GenBank/DDBJ databases">
        <authorList>
            <person name="Regsiter A."/>
            <person name="William W."/>
        </authorList>
    </citation>
    <scope>NUCLEOTIDE SEQUENCE [LARGE SCALE GENOMIC DNA]</scope>
</reference>
<evidence type="ECO:0000313" key="1">
    <source>
        <dbReference type="EMBL" id="SOR30321.1"/>
    </source>
</evidence>
<organism evidence="1 2">
    <name type="scientific">Methylorubrum extorquens</name>
    <name type="common">Methylobacterium dichloromethanicum</name>
    <name type="synonym">Methylobacterium extorquens</name>
    <dbReference type="NCBI Taxonomy" id="408"/>
    <lineage>
        <taxon>Bacteria</taxon>
        <taxon>Pseudomonadati</taxon>
        <taxon>Pseudomonadota</taxon>
        <taxon>Alphaproteobacteria</taxon>
        <taxon>Hyphomicrobiales</taxon>
        <taxon>Methylobacteriaceae</taxon>
        <taxon>Methylorubrum</taxon>
    </lineage>
</organism>
<dbReference type="Proteomes" id="UP000233769">
    <property type="component" value="Chromosome tk0001"/>
</dbReference>
<dbReference type="AlphaFoldDB" id="A0A2N9ASI1"/>
<gene>
    <name evidence="1" type="ORF">TK0001_3719</name>
</gene>
<name>A0A2N9ASI1_METEX</name>
<proteinExistence type="predicted"/>